<evidence type="ECO:0000313" key="1">
    <source>
        <dbReference type="EMBL" id="KAF8468691.1"/>
    </source>
</evidence>
<dbReference type="EMBL" id="WHVB01000030">
    <property type="protein sequence ID" value="KAF8468691.1"/>
    <property type="molecule type" value="Genomic_DNA"/>
</dbReference>
<reference evidence="1" key="2">
    <citation type="journal article" date="2020" name="Nat. Commun.">
        <title>Large-scale genome sequencing of mycorrhizal fungi provides insights into the early evolution of symbiotic traits.</title>
        <authorList>
            <person name="Miyauchi S."/>
            <person name="Kiss E."/>
            <person name="Kuo A."/>
            <person name="Drula E."/>
            <person name="Kohler A."/>
            <person name="Sanchez-Garcia M."/>
            <person name="Morin E."/>
            <person name="Andreopoulos B."/>
            <person name="Barry K.W."/>
            <person name="Bonito G."/>
            <person name="Buee M."/>
            <person name="Carver A."/>
            <person name="Chen C."/>
            <person name="Cichocki N."/>
            <person name="Clum A."/>
            <person name="Culley D."/>
            <person name="Crous P.W."/>
            <person name="Fauchery L."/>
            <person name="Girlanda M."/>
            <person name="Hayes R.D."/>
            <person name="Keri Z."/>
            <person name="LaButti K."/>
            <person name="Lipzen A."/>
            <person name="Lombard V."/>
            <person name="Magnuson J."/>
            <person name="Maillard F."/>
            <person name="Murat C."/>
            <person name="Nolan M."/>
            <person name="Ohm R.A."/>
            <person name="Pangilinan J."/>
            <person name="Pereira M.F."/>
            <person name="Perotto S."/>
            <person name="Peter M."/>
            <person name="Pfister S."/>
            <person name="Riley R."/>
            <person name="Sitrit Y."/>
            <person name="Stielow J.B."/>
            <person name="Szollosi G."/>
            <person name="Zifcakova L."/>
            <person name="Stursova M."/>
            <person name="Spatafora J.W."/>
            <person name="Tedersoo L."/>
            <person name="Vaario L.M."/>
            <person name="Yamada A."/>
            <person name="Yan M."/>
            <person name="Wang P."/>
            <person name="Xu J."/>
            <person name="Bruns T."/>
            <person name="Baldrian P."/>
            <person name="Vilgalys R."/>
            <person name="Dunand C."/>
            <person name="Henrissat B."/>
            <person name="Grigoriev I.V."/>
            <person name="Hibbett D."/>
            <person name="Nagy L.G."/>
            <person name="Martin F.M."/>
        </authorList>
    </citation>
    <scope>NUCLEOTIDE SEQUENCE</scope>
    <source>
        <strain evidence="1">Prilba</strain>
    </source>
</reference>
<reference evidence="1" key="1">
    <citation type="submission" date="2019-10" db="EMBL/GenBank/DDBJ databases">
        <authorList>
            <consortium name="DOE Joint Genome Institute"/>
            <person name="Kuo A."/>
            <person name="Miyauchi S."/>
            <person name="Kiss E."/>
            <person name="Drula E."/>
            <person name="Kohler A."/>
            <person name="Sanchez-Garcia M."/>
            <person name="Andreopoulos B."/>
            <person name="Barry K.W."/>
            <person name="Bonito G."/>
            <person name="Buee M."/>
            <person name="Carver A."/>
            <person name="Chen C."/>
            <person name="Cichocki N."/>
            <person name="Clum A."/>
            <person name="Culley D."/>
            <person name="Crous P.W."/>
            <person name="Fauchery L."/>
            <person name="Girlanda M."/>
            <person name="Hayes R."/>
            <person name="Keri Z."/>
            <person name="LaButti K."/>
            <person name="Lipzen A."/>
            <person name="Lombard V."/>
            <person name="Magnuson J."/>
            <person name="Maillard F."/>
            <person name="Morin E."/>
            <person name="Murat C."/>
            <person name="Nolan M."/>
            <person name="Ohm R."/>
            <person name="Pangilinan J."/>
            <person name="Pereira M."/>
            <person name="Perotto S."/>
            <person name="Peter M."/>
            <person name="Riley R."/>
            <person name="Sitrit Y."/>
            <person name="Stielow B."/>
            <person name="Szollosi G."/>
            <person name="Zifcakova L."/>
            <person name="Stursova M."/>
            <person name="Spatafora J.W."/>
            <person name="Tedersoo L."/>
            <person name="Vaario L.-M."/>
            <person name="Yamada A."/>
            <person name="Yan M."/>
            <person name="Wang P."/>
            <person name="Xu J."/>
            <person name="Bruns T."/>
            <person name="Baldrian P."/>
            <person name="Vilgalys R."/>
            <person name="Henrissat B."/>
            <person name="Grigoriev I.V."/>
            <person name="Hibbett D."/>
            <person name="Nagy L.G."/>
            <person name="Martin F.M."/>
        </authorList>
    </citation>
    <scope>NUCLEOTIDE SEQUENCE</scope>
    <source>
        <strain evidence="1">Prilba</strain>
    </source>
</reference>
<dbReference type="OrthoDB" id="9993796at2759"/>
<gene>
    <name evidence="1" type="ORF">DFH94DRAFT_775392</name>
</gene>
<comment type="caution">
    <text evidence="1">The sequence shown here is derived from an EMBL/GenBank/DDBJ whole genome shotgun (WGS) entry which is preliminary data.</text>
</comment>
<evidence type="ECO:0000313" key="2">
    <source>
        <dbReference type="Proteomes" id="UP000759537"/>
    </source>
</evidence>
<accession>A0A9P5JXF3</accession>
<name>A0A9P5JXF3_9AGAM</name>
<keyword evidence="2" id="KW-1185">Reference proteome</keyword>
<dbReference type="Proteomes" id="UP000759537">
    <property type="component" value="Unassembled WGS sequence"/>
</dbReference>
<organism evidence="1 2">
    <name type="scientific">Russula ochroleuca</name>
    <dbReference type="NCBI Taxonomy" id="152965"/>
    <lineage>
        <taxon>Eukaryota</taxon>
        <taxon>Fungi</taxon>
        <taxon>Dikarya</taxon>
        <taxon>Basidiomycota</taxon>
        <taxon>Agaricomycotina</taxon>
        <taxon>Agaricomycetes</taxon>
        <taxon>Russulales</taxon>
        <taxon>Russulaceae</taxon>
        <taxon>Russula</taxon>
    </lineage>
</organism>
<dbReference type="Gene3D" id="3.30.9.30">
    <property type="match status" value="1"/>
</dbReference>
<protein>
    <submittedName>
        <fullName evidence="1">Uncharacterized protein</fullName>
    </submittedName>
</protein>
<proteinExistence type="predicted"/>
<sequence>MPGDAAHRAVICTDSVLLDPELRPFVETPEMAAWMAPVRHLMAYNIRAKKKYKPCAGSTLAMGLLILD</sequence>
<dbReference type="AlphaFoldDB" id="A0A9P5JXF3"/>